<protein>
    <submittedName>
        <fullName evidence="2">Uncharacterized protein</fullName>
    </submittedName>
</protein>
<comment type="caution">
    <text evidence="2">The sequence shown here is derived from an EMBL/GenBank/DDBJ whole genome shotgun (WGS) entry which is preliminary data.</text>
</comment>
<dbReference type="Proteomes" id="UP001604277">
    <property type="component" value="Unassembled WGS sequence"/>
</dbReference>
<feature type="region of interest" description="Disordered" evidence="1">
    <location>
        <begin position="1"/>
        <end position="28"/>
    </location>
</feature>
<feature type="compositionally biased region" description="Polar residues" evidence="1">
    <location>
        <begin position="65"/>
        <end position="77"/>
    </location>
</feature>
<gene>
    <name evidence="2" type="ORF">Fot_49695</name>
</gene>
<reference evidence="3" key="1">
    <citation type="submission" date="2024-07" db="EMBL/GenBank/DDBJ databases">
        <title>Two chromosome-level genome assemblies of Korean endemic species Abeliophyllum distichum and Forsythia ovata (Oleaceae).</title>
        <authorList>
            <person name="Jang H."/>
        </authorList>
    </citation>
    <scope>NUCLEOTIDE SEQUENCE [LARGE SCALE GENOMIC DNA]</scope>
</reference>
<evidence type="ECO:0000313" key="2">
    <source>
        <dbReference type="EMBL" id="KAL2473959.1"/>
    </source>
</evidence>
<feature type="compositionally biased region" description="Basic and acidic residues" evidence="1">
    <location>
        <begin position="134"/>
        <end position="144"/>
    </location>
</feature>
<organism evidence="2 3">
    <name type="scientific">Forsythia ovata</name>
    <dbReference type="NCBI Taxonomy" id="205694"/>
    <lineage>
        <taxon>Eukaryota</taxon>
        <taxon>Viridiplantae</taxon>
        <taxon>Streptophyta</taxon>
        <taxon>Embryophyta</taxon>
        <taxon>Tracheophyta</taxon>
        <taxon>Spermatophyta</taxon>
        <taxon>Magnoliopsida</taxon>
        <taxon>eudicotyledons</taxon>
        <taxon>Gunneridae</taxon>
        <taxon>Pentapetalae</taxon>
        <taxon>asterids</taxon>
        <taxon>lamiids</taxon>
        <taxon>Lamiales</taxon>
        <taxon>Oleaceae</taxon>
        <taxon>Forsythieae</taxon>
        <taxon>Forsythia</taxon>
    </lineage>
</organism>
<proteinExistence type="predicted"/>
<sequence length="278" mass="30255">MTSKGAIAVGQPHSSLKAKAPEVSTSKTKVKNETIIPKKVEFFKDQSVEKELLLKDAKMTEGNSIQKISESNKMQSVKNEKIVSSHPYDSSSLNDITREGASIISAAADTGTHVVQTSGSEKSQNSVRSSVPLDIDKEGNKQDVDDQFYTSGKAFVPVHGDSEAYSNDFNYEPAVPPQSLFRSERIPREQAGLNRLSKSDDRSGSQFLTTHILSDVSQQMSESIDKLNDWNVASQTEEFLASAKSVPTNPPATEEKSSEFQKSIAVPDQIGALNSSVQ</sequence>
<evidence type="ECO:0000256" key="1">
    <source>
        <dbReference type="SAM" id="MobiDB-lite"/>
    </source>
</evidence>
<dbReference type="AlphaFoldDB" id="A0ABD1QCL3"/>
<feature type="region of interest" description="Disordered" evidence="1">
    <location>
        <begin position="161"/>
        <end position="204"/>
    </location>
</feature>
<feature type="region of interest" description="Disordered" evidence="1">
    <location>
        <begin position="240"/>
        <end position="265"/>
    </location>
</feature>
<feature type="region of interest" description="Disordered" evidence="1">
    <location>
        <begin position="114"/>
        <end position="144"/>
    </location>
</feature>
<evidence type="ECO:0000313" key="3">
    <source>
        <dbReference type="Proteomes" id="UP001604277"/>
    </source>
</evidence>
<accession>A0ABD1QCL3</accession>
<feature type="region of interest" description="Disordered" evidence="1">
    <location>
        <begin position="65"/>
        <end position="94"/>
    </location>
</feature>
<dbReference type="EMBL" id="JBFOLJ010000015">
    <property type="protein sequence ID" value="KAL2473959.1"/>
    <property type="molecule type" value="Genomic_DNA"/>
</dbReference>
<keyword evidence="3" id="KW-1185">Reference proteome</keyword>
<feature type="compositionally biased region" description="Polar residues" evidence="1">
    <location>
        <begin position="114"/>
        <end position="129"/>
    </location>
</feature>
<name>A0ABD1QCL3_9LAMI</name>